<proteinExistence type="predicted"/>
<keyword evidence="2" id="KW-1185">Reference proteome</keyword>
<reference evidence="1 2" key="1">
    <citation type="journal article" date="2016" name="Nat. Commun.">
        <title>Ectomycorrhizal ecology is imprinted in the genome of the dominant symbiotic fungus Cenococcum geophilum.</title>
        <authorList>
            <consortium name="DOE Joint Genome Institute"/>
            <person name="Peter M."/>
            <person name="Kohler A."/>
            <person name="Ohm R.A."/>
            <person name="Kuo A."/>
            <person name="Krutzmann J."/>
            <person name="Morin E."/>
            <person name="Arend M."/>
            <person name="Barry K.W."/>
            <person name="Binder M."/>
            <person name="Choi C."/>
            <person name="Clum A."/>
            <person name="Copeland A."/>
            <person name="Grisel N."/>
            <person name="Haridas S."/>
            <person name="Kipfer T."/>
            <person name="LaButti K."/>
            <person name="Lindquist E."/>
            <person name="Lipzen A."/>
            <person name="Maire R."/>
            <person name="Meier B."/>
            <person name="Mihaltcheva S."/>
            <person name="Molinier V."/>
            <person name="Murat C."/>
            <person name="Poggeler S."/>
            <person name="Quandt C.A."/>
            <person name="Sperisen C."/>
            <person name="Tritt A."/>
            <person name="Tisserant E."/>
            <person name="Crous P.W."/>
            <person name="Henrissat B."/>
            <person name="Nehls U."/>
            <person name="Egli S."/>
            <person name="Spatafora J.W."/>
            <person name="Grigoriev I.V."/>
            <person name="Martin F.M."/>
        </authorList>
    </citation>
    <scope>NUCLEOTIDE SEQUENCE [LARGE SCALE GENOMIC DNA]</scope>
    <source>
        <strain evidence="1 2">1.58</strain>
    </source>
</reference>
<gene>
    <name evidence="1" type="ORF">K441DRAFT_701451</name>
</gene>
<evidence type="ECO:0000313" key="2">
    <source>
        <dbReference type="Proteomes" id="UP000250078"/>
    </source>
</evidence>
<name>A0ACC8ELI9_9PEZI</name>
<accession>A0ACC8ELI9</accession>
<dbReference type="Proteomes" id="UP000250078">
    <property type="component" value="Unassembled WGS sequence"/>
</dbReference>
<evidence type="ECO:0000313" key="1">
    <source>
        <dbReference type="EMBL" id="OCK87184.1"/>
    </source>
</evidence>
<organism evidence="1 2">
    <name type="scientific">Cenococcum geophilum 1.58</name>
    <dbReference type="NCBI Taxonomy" id="794803"/>
    <lineage>
        <taxon>Eukaryota</taxon>
        <taxon>Fungi</taxon>
        <taxon>Dikarya</taxon>
        <taxon>Ascomycota</taxon>
        <taxon>Pezizomycotina</taxon>
        <taxon>Dothideomycetes</taxon>
        <taxon>Pleosporomycetidae</taxon>
        <taxon>Gloniales</taxon>
        <taxon>Gloniaceae</taxon>
        <taxon>Cenococcum</taxon>
    </lineage>
</organism>
<protein>
    <submittedName>
        <fullName evidence="1">Uncharacterized protein</fullName>
    </submittedName>
</protein>
<dbReference type="EMBL" id="KV748266">
    <property type="protein sequence ID" value="OCK87184.1"/>
    <property type="molecule type" value="Genomic_DNA"/>
</dbReference>
<sequence>MAYGSSLYYGGGFISRDWTQTDDESRNFSLCEAFVNVSGLSGPRGFSGGPRGGWRGPDPSVDKNIQERQWNANAPAWRIAVEGLSLEAHCRNGSCPAYNQGYILVKWGYRNGGVFDIFRNDRDANCPMCNMYVEVENFGFTNTRYKVVGSKKDNPHAPLQDVNTDWKLVSGDYYTTFLDDPNSLVNWGQLRIEVQRP</sequence>